<dbReference type="PIRSF" id="PIRSF028846">
    <property type="entry name" value="UCP028846"/>
    <property type="match status" value="1"/>
</dbReference>
<organism evidence="1 2">
    <name type="scientific">Marasmius crinis-equi</name>
    <dbReference type="NCBI Taxonomy" id="585013"/>
    <lineage>
        <taxon>Eukaryota</taxon>
        <taxon>Fungi</taxon>
        <taxon>Dikarya</taxon>
        <taxon>Basidiomycota</taxon>
        <taxon>Agaricomycotina</taxon>
        <taxon>Agaricomycetes</taxon>
        <taxon>Agaricomycetidae</taxon>
        <taxon>Agaricales</taxon>
        <taxon>Marasmiineae</taxon>
        <taxon>Marasmiaceae</taxon>
        <taxon>Marasmius</taxon>
    </lineage>
</organism>
<gene>
    <name evidence="1" type="ORF">V5O48_000027</name>
</gene>
<keyword evidence="2" id="KW-1185">Reference proteome</keyword>
<reference evidence="1 2" key="1">
    <citation type="submission" date="2024-02" db="EMBL/GenBank/DDBJ databases">
        <title>A draft genome for the cacao thread blight pathogen Marasmius crinis-equi.</title>
        <authorList>
            <person name="Cohen S.P."/>
            <person name="Baruah I.K."/>
            <person name="Amoako-Attah I."/>
            <person name="Bukari Y."/>
            <person name="Meinhardt L.W."/>
            <person name="Bailey B.A."/>
        </authorList>
    </citation>
    <scope>NUCLEOTIDE SEQUENCE [LARGE SCALE GENOMIC DNA]</scope>
    <source>
        <strain evidence="1 2">GH-76</strain>
    </source>
</reference>
<dbReference type="InterPro" id="IPR008928">
    <property type="entry name" value="6-hairpin_glycosidase_sf"/>
</dbReference>
<accession>A0ABR3G2A4</accession>
<dbReference type="SUPFAM" id="SSF48208">
    <property type="entry name" value="Six-hairpin glycosidases"/>
    <property type="match status" value="1"/>
</dbReference>
<proteinExistence type="predicted"/>
<dbReference type="InterPro" id="IPR008313">
    <property type="entry name" value="GH125"/>
</dbReference>
<dbReference type="EMBL" id="JBAHYK010000001">
    <property type="protein sequence ID" value="KAL0581969.1"/>
    <property type="molecule type" value="Genomic_DNA"/>
</dbReference>
<dbReference type="Gene3D" id="1.50.10.10">
    <property type="match status" value="1"/>
</dbReference>
<evidence type="ECO:0008006" key="3">
    <source>
        <dbReference type="Google" id="ProtNLM"/>
    </source>
</evidence>
<evidence type="ECO:0000313" key="2">
    <source>
        <dbReference type="Proteomes" id="UP001465976"/>
    </source>
</evidence>
<comment type="caution">
    <text evidence="1">The sequence shown here is derived from an EMBL/GenBank/DDBJ whole genome shotgun (WGS) entry which is preliminary data.</text>
</comment>
<dbReference type="InterPro" id="IPR012341">
    <property type="entry name" value="6hp_glycosidase-like_sf"/>
</dbReference>
<name>A0ABR3G2A4_9AGAR</name>
<dbReference type="Proteomes" id="UP001465976">
    <property type="component" value="Unassembled WGS sequence"/>
</dbReference>
<dbReference type="SMART" id="SM01149">
    <property type="entry name" value="DUF1237"/>
    <property type="match status" value="1"/>
</dbReference>
<protein>
    <recommendedName>
        <fullName evidence="3">Glycoside hydrolase family 125 protein</fullName>
    </recommendedName>
</protein>
<dbReference type="PANTHER" id="PTHR31047">
    <property type="entry name" value="MEIOTICALLY UP-REGULATED GENE 157 PROTEIN"/>
    <property type="match status" value="1"/>
</dbReference>
<dbReference type="PANTHER" id="PTHR31047:SF1">
    <property type="entry name" value="DUF1237 DOMAIN-CONTAINING PROTEIN"/>
    <property type="match status" value="1"/>
</dbReference>
<evidence type="ECO:0000313" key="1">
    <source>
        <dbReference type="EMBL" id="KAL0581969.1"/>
    </source>
</evidence>
<dbReference type="Pfam" id="PF06824">
    <property type="entry name" value="Glyco_hydro_125"/>
    <property type="match status" value="1"/>
</dbReference>
<sequence length="565" mass="63246">MPRLSSFVNSLIGNLDHDYSTQVIFEGLDWLTNTLKFNLPITITTSLALGASIQCPNYNEFAQAPQGNPSNGTLALPFMRPAPACRTFNSTAVEKVIEDMKTRLKDPDVARLFENTFPNTLDTTVKYYSKEENLAFIITGDITAQWLRDTANQFAHYHRLLAVDSELAALFKAVINNEARYVAEYPYCGAFQPPPESGLVPAHNPWADKVVINPPVDNRTVFECKFELDSLAAFLKLSRLYYNATKDGSFMNSNWFAAIDRIFQVINEQSQSSFDKDFNFVSFYNWTGMPGALSPKVNNGGNGEPKKYTGMVGSSHRPSDDLCTFPFLVPANAMLSVELRHLADMLETTGQAQDVSRSAKEWSSRIHDAIWETAVVDDVFAYETNGFGGRYIMDDANVPSLLSLPYLGFLDARHPIYVATRKMITSNHNPYFAKGASFSGVGGPHADAWHPWQVPVPFVSKVKYAHLGFRPMSQISAIFGTGDDEEILESLYLIINNTAGLGLIHESQSIYNSTDYTRPWFAWANSYFAEMLLDLAERKPSLIFTNGESYLPASDFTAQNRERLR</sequence>